<dbReference type="AlphaFoldDB" id="C3Z0K7"/>
<dbReference type="Pfam" id="PF01822">
    <property type="entry name" value="WSC"/>
    <property type="match status" value="1"/>
</dbReference>
<dbReference type="GO" id="GO:0016020">
    <property type="term" value="C:membrane"/>
    <property type="evidence" value="ECO:0007669"/>
    <property type="project" value="UniProtKB-SubCell"/>
</dbReference>
<feature type="region of interest" description="Disordered" evidence="7">
    <location>
        <begin position="143"/>
        <end position="169"/>
    </location>
</feature>
<keyword evidence="4" id="KW-1133">Transmembrane helix</keyword>
<keyword evidence="2" id="KW-0812">Transmembrane</keyword>
<evidence type="ECO:0000313" key="11">
    <source>
        <dbReference type="Proteomes" id="UP000001554"/>
    </source>
</evidence>
<evidence type="ECO:0000256" key="2">
    <source>
        <dbReference type="ARBA" id="ARBA00022692"/>
    </source>
</evidence>
<keyword evidence="5" id="KW-0472">Membrane</keyword>
<evidence type="ECO:0000256" key="4">
    <source>
        <dbReference type="ARBA" id="ARBA00022989"/>
    </source>
</evidence>
<evidence type="ECO:0000256" key="3">
    <source>
        <dbReference type="ARBA" id="ARBA00022729"/>
    </source>
</evidence>
<protein>
    <submittedName>
        <fullName evidence="12">WSC domain-containing protein 2-like</fullName>
    </submittedName>
</protein>
<sequence length="169" mass="18757">MKVFTCTLLVVVLLAVAKQSSAAEYKGCYVKNYGEPYFPYSLVDRKMSNDMCIQHCRAQGKPYAGTKSVRCGCGTEEHVVEMTKAEESDCTNDCKAGGGICGGYARLSVYSTAQEKRMLNLREVLGDLTDTLETLENAYKREMGETEDFEEDMSELEDMEAAGMAEDEE</sequence>
<evidence type="ECO:0000256" key="8">
    <source>
        <dbReference type="SAM" id="SignalP"/>
    </source>
</evidence>
<feature type="compositionally biased region" description="Acidic residues" evidence="7">
    <location>
        <begin position="145"/>
        <end position="169"/>
    </location>
</feature>
<dbReference type="InParanoid" id="C3Z0K7"/>
<dbReference type="PANTHER" id="PTHR24269:SF16">
    <property type="entry name" value="PROTEIN SLG1"/>
    <property type="match status" value="1"/>
</dbReference>
<keyword evidence="11" id="KW-1185">Reference proteome</keyword>
<proteinExistence type="predicted"/>
<evidence type="ECO:0000313" key="12">
    <source>
        <dbReference type="RefSeq" id="XP_035670861.1"/>
    </source>
</evidence>
<gene>
    <name evidence="12" type="primary">LOC118412243</name>
    <name evidence="10" type="ORF">BRAFLDRAFT_97860</name>
</gene>
<dbReference type="SMART" id="SM00321">
    <property type="entry name" value="WSC"/>
    <property type="match status" value="1"/>
</dbReference>
<dbReference type="PANTHER" id="PTHR24269">
    <property type="entry name" value="KREMEN PROTEIN"/>
    <property type="match status" value="1"/>
</dbReference>
<dbReference type="KEGG" id="bfo:118412243"/>
<evidence type="ECO:0000259" key="9">
    <source>
        <dbReference type="PROSITE" id="PS51212"/>
    </source>
</evidence>
<dbReference type="RefSeq" id="XP_035670861.1">
    <property type="nucleotide sequence ID" value="XM_035814968.1"/>
</dbReference>
<dbReference type="InterPro" id="IPR002889">
    <property type="entry name" value="WSC_carb-bd"/>
</dbReference>
<evidence type="ECO:0000256" key="5">
    <source>
        <dbReference type="ARBA" id="ARBA00023136"/>
    </source>
</evidence>
<keyword evidence="3 8" id="KW-0732">Signal</keyword>
<evidence type="ECO:0000256" key="7">
    <source>
        <dbReference type="SAM" id="MobiDB-lite"/>
    </source>
</evidence>
<feature type="chain" id="PRO_5044729256" evidence="8">
    <location>
        <begin position="23"/>
        <end position="169"/>
    </location>
</feature>
<feature type="domain" description="WSC" evidence="9">
    <location>
        <begin position="22"/>
        <end position="113"/>
    </location>
</feature>
<organism>
    <name type="scientific">Branchiostoma floridae</name>
    <name type="common">Florida lancelet</name>
    <name type="synonym">Amphioxus</name>
    <dbReference type="NCBI Taxonomy" id="7739"/>
    <lineage>
        <taxon>Eukaryota</taxon>
        <taxon>Metazoa</taxon>
        <taxon>Chordata</taxon>
        <taxon>Cephalochordata</taxon>
        <taxon>Leptocardii</taxon>
        <taxon>Amphioxiformes</taxon>
        <taxon>Branchiostomatidae</taxon>
        <taxon>Branchiostoma</taxon>
    </lineage>
</organism>
<dbReference type="PROSITE" id="PS51212">
    <property type="entry name" value="WSC"/>
    <property type="match status" value="1"/>
</dbReference>
<reference evidence="11" key="2">
    <citation type="journal article" date="2020" name="Nat. Ecol. Evol.">
        <title>Deeply conserved synteny resolves early events in vertebrate evolution.</title>
        <authorList>
            <person name="Simakov O."/>
            <person name="Marletaz F."/>
            <person name="Yue J.X."/>
            <person name="O'Connell B."/>
            <person name="Jenkins J."/>
            <person name="Brandt A."/>
            <person name="Calef R."/>
            <person name="Tung C.H."/>
            <person name="Huang T.K."/>
            <person name="Schmutz J."/>
            <person name="Satoh N."/>
            <person name="Yu J.K."/>
            <person name="Putnam N.H."/>
            <person name="Green R.E."/>
            <person name="Rokhsar D.S."/>
        </authorList>
    </citation>
    <scope>NUCLEOTIDE SEQUENCE [LARGE SCALE GENOMIC DNA]</scope>
    <source>
        <strain evidence="11">S238N-H82</strain>
    </source>
</reference>
<evidence type="ECO:0000313" key="10">
    <source>
        <dbReference type="EMBL" id="EEN53887.1"/>
    </source>
</evidence>
<comment type="subcellular location">
    <subcellularLocation>
        <location evidence="1">Membrane</location>
        <topology evidence="1">Single-pass membrane protein</topology>
    </subcellularLocation>
</comment>
<reference evidence="12" key="3">
    <citation type="submission" date="2025-04" db="UniProtKB">
        <authorList>
            <consortium name="RefSeq"/>
        </authorList>
    </citation>
    <scope>IDENTIFICATION</scope>
    <source>
        <strain evidence="12">S238N-H82</strain>
        <tissue evidence="12">Testes</tissue>
    </source>
</reference>
<dbReference type="Proteomes" id="UP000001554">
    <property type="component" value="Chromosome 3"/>
</dbReference>
<dbReference type="OMA" id="RCGCGTE"/>
<dbReference type="InterPro" id="IPR051836">
    <property type="entry name" value="Kremen_rcpt"/>
</dbReference>
<name>C3Z0K7_BRAFL</name>
<dbReference type="GeneID" id="118412243"/>
<evidence type="ECO:0000256" key="6">
    <source>
        <dbReference type="ARBA" id="ARBA00023180"/>
    </source>
</evidence>
<dbReference type="OrthoDB" id="10022470at2759"/>
<dbReference type="EMBL" id="GG666569">
    <property type="protein sequence ID" value="EEN53887.1"/>
    <property type="molecule type" value="Genomic_DNA"/>
</dbReference>
<feature type="signal peptide" evidence="8">
    <location>
        <begin position="1"/>
        <end position="22"/>
    </location>
</feature>
<keyword evidence="6" id="KW-0325">Glycoprotein</keyword>
<reference evidence="10" key="1">
    <citation type="journal article" date="2008" name="Nature">
        <title>The amphioxus genome and the evolution of the chordate karyotype.</title>
        <authorList>
            <consortium name="US DOE Joint Genome Institute (JGI-PGF)"/>
            <person name="Putnam N.H."/>
            <person name="Butts T."/>
            <person name="Ferrier D.E.K."/>
            <person name="Furlong R.F."/>
            <person name="Hellsten U."/>
            <person name="Kawashima T."/>
            <person name="Robinson-Rechavi M."/>
            <person name="Shoguchi E."/>
            <person name="Terry A."/>
            <person name="Yu J.-K."/>
            <person name="Benito-Gutierrez E.L."/>
            <person name="Dubchak I."/>
            <person name="Garcia-Fernandez J."/>
            <person name="Gibson-Brown J.J."/>
            <person name="Grigoriev I.V."/>
            <person name="Horton A.C."/>
            <person name="de Jong P.J."/>
            <person name="Jurka J."/>
            <person name="Kapitonov V.V."/>
            <person name="Kohara Y."/>
            <person name="Kuroki Y."/>
            <person name="Lindquist E."/>
            <person name="Lucas S."/>
            <person name="Osoegawa K."/>
            <person name="Pennacchio L.A."/>
            <person name="Salamov A.A."/>
            <person name="Satou Y."/>
            <person name="Sauka-Spengler T."/>
            <person name="Schmutz J."/>
            <person name="Shin-I T."/>
            <person name="Toyoda A."/>
            <person name="Bronner-Fraser M."/>
            <person name="Fujiyama A."/>
            <person name="Holland L.Z."/>
            <person name="Holland P.W.H."/>
            <person name="Satoh N."/>
            <person name="Rokhsar D.S."/>
        </authorList>
    </citation>
    <scope>NUCLEOTIDE SEQUENCE [LARGE SCALE GENOMIC DNA]</scope>
    <source>
        <strain evidence="10">S238N-H82</strain>
        <tissue evidence="10">Testes</tissue>
    </source>
</reference>
<evidence type="ECO:0000256" key="1">
    <source>
        <dbReference type="ARBA" id="ARBA00004167"/>
    </source>
</evidence>
<accession>C3Z0K7</accession>